<dbReference type="InterPro" id="IPR050171">
    <property type="entry name" value="MFS_Transporters"/>
</dbReference>
<dbReference type="GO" id="GO:1904680">
    <property type="term" value="F:peptide transmembrane transporter activity"/>
    <property type="evidence" value="ECO:0007669"/>
    <property type="project" value="InterPro"/>
</dbReference>
<feature type="transmembrane region" description="Helical" evidence="9">
    <location>
        <begin position="282"/>
        <end position="303"/>
    </location>
</feature>
<evidence type="ECO:0000256" key="2">
    <source>
        <dbReference type="ARBA" id="ARBA00022448"/>
    </source>
</evidence>
<dbReference type="Pfam" id="PF00854">
    <property type="entry name" value="PTR2"/>
    <property type="match status" value="2"/>
</dbReference>
<dbReference type="RefSeq" id="WP_188216808.1">
    <property type="nucleotide sequence ID" value="NZ_BAABGH010000002.1"/>
</dbReference>
<accession>A0A8J6UC23</accession>
<feature type="transmembrane region" description="Helical" evidence="9">
    <location>
        <begin position="346"/>
        <end position="369"/>
    </location>
</feature>
<reference evidence="11" key="2">
    <citation type="submission" date="2020-09" db="EMBL/GenBank/DDBJ databases">
        <authorList>
            <person name="Wu Z."/>
        </authorList>
    </citation>
    <scope>NUCLEOTIDE SEQUENCE</scope>
    <source>
        <strain evidence="11">SC17</strain>
    </source>
</reference>
<dbReference type="SUPFAM" id="SSF103473">
    <property type="entry name" value="MFS general substrate transporter"/>
    <property type="match status" value="1"/>
</dbReference>
<comment type="subcellular location">
    <subcellularLocation>
        <location evidence="1">Cell membrane</location>
        <topology evidence="1">Multi-pass membrane protein</topology>
    </subcellularLocation>
    <subcellularLocation>
        <location evidence="8">Membrane</location>
        <topology evidence="8">Multi-pass membrane protein</topology>
    </subcellularLocation>
</comment>
<dbReference type="PROSITE" id="PS50850">
    <property type="entry name" value="MFS"/>
    <property type="match status" value="1"/>
</dbReference>
<feature type="domain" description="Major facilitator superfamily (MFS) profile" evidence="10">
    <location>
        <begin position="19"/>
        <end position="437"/>
    </location>
</feature>
<feature type="transmembrane region" description="Helical" evidence="9">
    <location>
        <begin position="181"/>
        <end position="201"/>
    </location>
</feature>
<feature type="transmembrane region" description="Helical" evidence="9">
    <location>
        <begin position="237"/>
        <end position="254"/>
    </location>
</feature>
<dbReference type="PROSITE" id="PS01023">
    <property type="entry name" value="PTR2_2"/>
    <property type="match status" value="1"/>
</dbReference>
<evidence type="ECO:0000256" key="1">
    <source>
        <dbReference type="ARBA" id="ARBA00004651"/>
    </source>
</evidence>
<feature type="transmembrane region" description="Helical" evidence="9">
    <location>
        <begin position="315"/>
        <end position="340"/>
    </location>
</feature>
<sequence>MSDTITTTKHKELFGHPIGLYVLFFTEMWERFSYYGMRAILVLYLVAEAQGANAGLGWSNGEALALYGWYTMLVYVASIPGGWIADKILGQKKAVLYGGILLVAGHSILAIEQMWAFYTGLGLIIAGVGMLKPNISTMVGGLYKQGDVRRDKGFTIFYIGINVGAFLASLIVGYVGEVYGWHYGFGLAGIGMALGLIQYLAGQKHLKHVGNFLGGSENSSDNESMNKPLTKVEKDRVVVLFISFLLVIVFWGAFEQAGGLMNIYAMDNTNRNLLGWEVPASWFQSLNAMFIIFLGTTVAGFWAKRKLKGKVATSLFKMIIGLIIMGTGFFFMTAAAAQYQTTGSSAMYWLVLAYLFHTVGELCISPVALSYITKLAPVKYASLMMGIYFAMTGFGNKLAGLLGEASESLGEYAIFTGIAVFCVIFGSLVMMFRNKLEALTHGAEDNEREMHDE</sequence>
<dbReference type="NCBIfam" id="TIGR00924">
    <property type="entry name" value="yjdL_sub1_fam"/>
    <property type="match status" value="2"/>
</dbReference>
<feature type="transmembrane region" description="Helical" evidence="9">
    <location>
        <begin position="67"/>
        <end position="85"/>
    </location>
</feature>
<feature type="transmembrane region" description="Helical" evidence="9">
    <location>
        <begin position="412"/>
        <end position="432"/>
    </location>
</feature>
<evidence type="ECO:0000313" key="11">
    <source>
        <dbReference type="EMBL" id="MBD0836310.1"/>
    </source>
</evidence>
<feature type="transmembrane region" description="Helical" evidence="9">
    <location>
        <begin position="117"/>
        <end position="135"/>
    </location>
</feature>
<evidence type="ECO:0000256" key="5">
    <source>
        <dbReference type="ARBA" id="ARBA00022856"/>
    </source>
</evidence>
<evidence type="ECO:0000256" key="6">
    <source>
        <dbReference type="ARBA" id="ARBA00022989"/>
    </source>
</evidence>
<dbReference type="EMBL" id="JACVXC010000005">
    <property type="protein sequence ID" value="MBD0836310.1"/>
    <property type="molecule type" value="Genomic_DNA"/>
</dbReference>
<proteinExistence type="inferred from homology"/>
<feature type="transmembrane region" description="Helical" evidence="9">
    <location>
        <begin position="156"/>
        <end position="175"/>
    </location>
</feature>
<dbReference type="InterPro" id="IPR000109">
    <property type="entry name" value="POT_fam"/>
</dbReference>
<keyword evidence="7 9" id="KW-0472">Membrane</keyword>
<gene>
    <name evidence="11" type="ORF">ICJ84_12780</name>
</gene>
<reference evidence="11" key="1">
    <citation type="journal article" date="2013" name="Int. J. Syst. Evol. Microbiol.">
        <title>Aestuariibaculum suncheonense gen. nov., sp. nov., a marine bacterium of the family Flavobacteriaceae isolated from a tidal flat and emended descriptions of the genera Gaetbulibacter and Tamlana.</title>
        <authorList>
            <person name="Jeong S.H."/>
            <person name="Park M.S."/>
            <person name="Jin H.M."/>
            <person name="Lee K."/>
            <person name="Park W."/>
            <person name="Jeon C.O."/>
        </authorList>
    </citation>
    <scope>NUCLEOTIDE SEQUENCE</scope>
    <source>
        <strain evidence="11">SC17</strain>
    </source>
</reference>
<dbReference type="Gene3D" id="1.20.1250.20">
    <property type="entry name" value="MFS general substrate transporter like domains"/>
    <property type="match status" value="2"/>
</dbReference>
<comment type="caution">
    <text evidence="11">The sequence shown here is derived from an EMBL/GenBank/DDBJ whole genome shotgun (WGS) entry which is preliminary data.</text>
</comment>
<dbReference type="InterPro" id="IPR018456">
    <property type="entry name" value="PTR2_symporter_CS"/>
</dbReference>
<dbReference type="PANTHER" id="PTHR23517">
    <property type="entry name" value="RESISTANCE PROTEIN MDTM, PUTATIVE-RELATED-RELATED"/>
    <property type="match status" value="1"/>
</dbReference>
<comment type="similarity">
    <text evidence="8">Belongs to the major facilitator superfamily. Proton-dependent oligopeptide transporter (POT/PTR) (TC 2.A.17) family.</text>
</comment>
<dbReference type="AlphaFoldDB" id="A0A8J6UC23"/>
<dbReference type="PANTHER" id="PTHR23517:SF15">
    <property type="entry name" value="PROTON-DEPENDENT OLIGOPEPTIDE FAMILY TRANSPORT PROTEIN"/>
    <property type="match status" value="1"/>
</dbReference>
<keyword evidence="5" id="KW-0571">Peptide transport</keyword>
<evidence type="ECO:0000256" key="7">
    <source>
        <dbReference type="ARBA" id="ARBA00023136"/>
    </source>
</evidence>
<evidence type="ECO:0000259" key="10">
    <source>
        <dbReference type="PROSITE" id="PS50850"/>
    </source>
</evidence>
<keyword evidence="6 9" id="KW-1133">Transmembrane helix</keyword>
<keyword evidence="5" id="KW-0653">Protein transport</keyword>
<dbReference type="GO" id="GO:0006857">
    <property type="term" value="P:oligopeptide transport"/>
    <property type="evidence" value="ECO:0007669"/>
    <property type="project" value="InterPro"/>
</dbReference>
<dbReference type="GO" id="GO:0005886">
    <property type="term" value="C:plasma membrane"/>
    <property type="evidence" value="ECO:0007669"/>
    <property type="project" value="UniProtKB-SubCell"/>
</dbReference>
<keyword evidence="4 8" id="KW-0812">Transmembrane</keyword>
<dbReference type="PROSITE" id="PS01022">
    <property type="entry name" value="PTR2_1"/>
    <property type="match status" value="1"/>
</dbReference>
<keyword evidence="2 8" id="KW-0813">Transport</keyword>
<feature type="transmembrane region" description="Helical" evidence="9">
    <location>
        <begin position="94"/>
        <end position="111"/>
    </location>
</feature>
<evidence type="ECO:0000256" key="9">
    <source>
        <dbReference type="SAM" id="Phobius"/>
    </source>
</evidence>
<evidence type="ECO:0000256" key="8">
    <source>
        <dbReference type="RuleBase" id="RU003755"/>
    </source>
</evidence>
<dbReference type="InterPro" id="IPR020846">
    <property type="entry name" value="MFS_dom"/>
</dbReference>
<feature type="transmembrane region" description="Helical" evidence="9">
    <location>
        <begin position="381"/>
        <end position="400"/>
    </location>
</feature>
<dbReference type="CDD" id="cd17346">
    <property type="entry name" value="MFS_DtpA_like"/>
    <property type="match status" value="1"/>
</dbReference>
<organism evidence="11 12">
    <name type="scientific">Aestuariibaculum suncheonense</name>
    <dbReference type="NCBI Taxonomy" id="1028745"/>
    <lineage>
        <taxon>Bacteria</taxon>
        <taxon>Pseudomonadati</taxon>
        <taxon>Bacteroidota</taxon>
        <taxon>Flavobacteriia</taxon>
        <taxon>Flavobacteriales</taxon>
        <taxon>Flavobacteriaceae</taxon>
    </lineage>
</organism>
<protein>
    <submittedName>
        <fullName evidence="11">Peptide MFS transporter</fullName>
    </submittedName>
</protein>
<name>A0A8J6UC23_9FLAO</name>
<evidence type="ECO:0000256" key="3">
    <source>
        <dbReference type="ARBA" id="ARBA00022475"/>
    </source>
</evidence>
<keyword evidence="12" id="KW-1185">Reference proteome</keyword>
<dbReference type="InterPro" id="IPR036259">
    <property type="entry name" value="MFS_trans_sf"/>
</dbReference>
<keyword evidence="3" id="KW-1003">Cell membrane</keyword>
<evidence type="ECO:0000313" key="12">
    <source>
        <dbReference type="Proteomes" id="UP000602057"/>
    </source>
</evidence>
<dbReference type="Proteomes" id="UP000602057">
    <property type="component" value="Unassembled WGS sequence"/>
</dbReference>
<evidence type="ECO:0000256" key="4">
    <source>
        <dbReference type="ARBA" id="ARBA00022692"/>
    </source>
</evidence>
<dbReference type="InterPro" id="IPR005279">
    <property type="entry name" value="Dipep/tripep_permease"/>
</dbReference>